<dbReference type="PROSITE" id="PS50045">
    <property type="entry name" value="SIGMA54_INTERACT_4"/>
    <property type="match status" value="1"/>
</dbReference>
<dbReference type="SUPFAM" id="SSF52540">
    <property type="entry name" value="P-loop containing nucleoside triphosphate hydrolases"/>
    <property type="match status" value="1"/>
</dbReference>
<dbReference type="PROSITE" id="PS00676">
    <property type="entry name" value="SIGMA54_INTERACT_2"/>
    <property type="match status" value="1"/>
</dbReference>
<dbReference type="InterPro" id="IPR027417">
    <property type="entry name" value="P-loop_NTPase"/>
</dbReference>
<dbReference type="RefSeq" id="WP_212905056.1">
    <property type="nucleotide sequence ID" value="NZ_BOPZ01000035.1"/>
</dbReference>
<keyword evidence="3" id="KW-0418">Kinase</keyword>
<evidence type="ECO:0000256" key="3">
    <source>
        <dbReference type="ARBA" id="ARBA00022777"/>
    </source>
</evidence>
<dbReference type="Proteomes" id="UP000679179">
    <property type="component" value="Unassembled WGS sequence"/>
</dbReference>
<evidence type="ECO:0000256" key="4">
    <source>
        <dbReference type="ARBA" id="ARBA00022840"/>
    </source>
</evidence>
<evidence type="ECO:0000259" key="7">
    <source>
        <dbReference type="PROSITE" id="PS51372"/>
    </source>
</evidence>
<dbReference type="InterPro" id="IPR036634">
    <property type="entry name" value="PRD_sf"/>
</dbReference>
<feature type="domain" description="PRD" evidence="7">
    <location>
        <begin position="468"/>
        <end position="572"/>
    </location>
</feature>
<dbReference type="InterPro" id="IPR033887">
    <property type="entry name" value="PTS_IIA_man"/>
</dbReference>
<keyword evidence="9" id="KW-1185">Reference proteome</keyword>
<dbReference type="SMART" id="SM00382">
    <property type="entry name" value="AAA"/>
    <property type="match status" value="1"/>
</dbReference>
<dbReference type="GO" id="GO:0009401">
    <property type="term" value="P:phosphoenolpyruvate-dependent sugar phosphotransferase system"/>
    <property type="evidence" value="ECO:0007669"/>
    <property type="project" value="InterPro"/>
</dbReference>
<dbReference type="InterPro" id="IPR003593">
    <property type="entry name" value="AAA+_ATPase"/>
</dbReference>
<dbReference type="PROSITE" id="PS51096">
    <property type="entry name" value="PTS_EIIA_TYPE_4"/>
    <property type="match status" value="1"/>
</dbReference>
<dbReference type="GO" id="GO:0005524">
    <property type="term" value="F:ATP binding"/>
    <property type="evidence" value="ECO:0007669"/>
    <property type="project" value="UniProtKB-KW"/>
</dbReference>
<dbReference type="Pfam" id="PF00158">
    <property type="entry name" value="Sigma54_activat"/>
    <property type="match status" value="1"/>
</dbReference>
<dbReference type="AlphaFoldDB" id="A0A919S4D1"/>
<gene>
    <name evidence="8" type="ORF">CPJCM30710_30490</name>
</gene>
<dbReference type="PANTHER" id="PTHR32071">
    <property type="entry name" value="TRANSCRIPTIONAL REGULATORY PROTEIN"/>
    <property type="match status" value="1"/>
</dbReference>
<feature type="domain" description="PTS EIIA type-4" evidence="6">
    <location>
        <begin position="572"/>
        <end position="704"/>
    </location>
</feature>
<dbReference type="SUPFAM" id="SSF63520">
    <property type="entry name" value="PTS-regulatory domain, PRD"/>
    <property type="match status" value="2"/>
</dbReference>
<dbReference type="CDD" id="cd00006">
    <property type="entry name" value="PTS_IIA_man"/>
    <property type="match status" value="1"/>
</dbReference>
<comment type="caution">
    <text evidence="8">The sequence shown here is derived from an EMBL/GenBank/DDBJ whole genome shotgun (WGS) entry which is preliminary data.</text>
</comment>
<dbReference type="GO" id="GO:0016301">
    <property type="term" value="F:kinase activity"/>
    <property type="evidence" value="ECO:0007669"/>
    <property type="project" value="UniProtKB-KW"/>
</dbReference>
<dbReference type="Gene3D" id="1.10.1790.10">
    <property type="entry name" value="PRD domain"/>
    <property type="match status" value="2"/>
</dbReference>
<organism evidence="8 9">
    <name type="scientific">Clostridium polyendosporum</name>
    <dbReference type="NCBI Taxonomy" id="69208"/>
    <lineage>
        <taxon>Bacteria</taxon>
        <taxon>Bacillati</taxon>
        <taxon>Bacillota</taxon>
        <taxon>Clostridia</taxon>
        <taxon>Eubacteriales</taxon>
        <taxon>Clostridiaceae</taxon>
        <taxon>Clostridium</taxon>
    </lineage>
</organism>
<dbReference type="InterPro" id="IPR011608">
    <property type="entry name" value="PRD"/>
</dbReference>
<dbReference type="PROSITE" id="PS51372">
    <property type="entry name" value="PRD_2"/>
    <property type="match status" value="2"/>
</dbReference>
<accession>A0A919S4D1</accession>
<sequence>MKRIEKIYCYLENNTKKLSKEDLVNDIGFTSIKIAEELSMLRNNVSKELNELLRLNKVIKIKARPVRFLHKAAVEEILDIKLEDEIIEVRSVNDIILDNEKKEPFKLLIGAEKSLRNQIEQAKAAILYPPGGLNTLIIGQTGVGKTLFAKMMYNYGKFVNRFSDKSPFIVFNCADYYNNPQLLLAHIFGHIKGAFTGADSEKSGLVEKANGGILFLDEIHRLPPEGQEMIFYFMDTGEYNKLGETERTRKADVLIIGATTEDTDSYMLKTFMRRIPITINIPSLQERTNEEKVEIITHLFLSEAHRVNKPIKASTEVVKALIGSATYGNIGQLKSNIQLTCAKGFLDSINNNKDYIELDFKALSSNIRDGFFEIGRDRKEFQQLDTILGKPLLISPNGYKVLIEGADSYEPPFNLYKIIEDKLSLLKEEGMDSDYINKFITTEVNIHIKSFYNKFTKNKENKDRILKIVDKETLEFTEQIKILAEDELNRKYSDRFIYALSLHLSAFLKRIKEKKYNGRNTYNTVNNKDEEYRVALKIKNLISEKFGIRVPEVEVTYIAILLKSVEEDRGGDVGIVVAAHGNSIASGMVNIAKSLLGNSNICAVDMPLDVSPKEILEVVIDKVKEVNSDRGVLLLVDMGSLVKFEATIVERTGIQVRTIDMVSTPLILEAIRKSSILDMKLEDIYNSLKDFKGYNSYLNEKNCISNKVIVTVCASGEGTAEKLKQIVERIVCNLTGESIKVVAVGVRELDKKIKELQKKYNVLVAIGIKRPNENIPFISLEKLMDTNGEKMLRELLINNNLTIVNDDKNIVIKDLCENSLEEFLTYLNPRKIIGLLMEFMRALEKALETELDNRTKISIINHAAYALERAITGGELRYEGNKEEIDKKVISAVNNGCKIFKKSLNLTLTEDEKYYICEMLNLEVSTSIRSCQKILEL</sequence>
<keyword evidence="4" id="KW-0067">ATP-binding</keyword>
<evidence type="ECO:0000259" key="6">
    <source>
        <dbReference type="PROSITE" id="PS51096"/>
    </source>
</evidence>
<evidence type="ECO:0000256" key="2">
    <source>
        <dbReference type="ARBA" id="ARBA00022741"/>
    </source>
</evidence>
<dbReference type="CDD" id="cd00009">
    <property type="entry name" value="AAA"/>
    <property type="match status" value="1"/>
</dbReference>
<dbReference type="Pfam" id="PF03610">
    <property type="entry name" value="EIIA-man"/>
    <property type="match status" value="1"/>
</dbReference>
<keyword evidence="2" id="KW-0547">Nucleotide-binding</keyword>
<keyword evidence="1" id="KW-0808">Transferase</keyword>
<evidence type="ECO:0000259" key="5">
    <source>
        <dbReference type="PROSITE" id="PS50045"/>
    </source>
</evidence>
<evidence type="ECO:0000256" key="1">
    <source>
        <dbReference type="ARBA" id="ARBA00022679"/>
    </source>
</evidence>
<dbReference type="InterPro" id="IPR004701">
    <property type="entry name" value="PTS_EIIA_man-typ"/>
</dbReference>
<dbReference type="Pfam" id="PF00874">
    <property type="entry name" value="PRD"/>
    <property type="match status" value="2"/>
</dbReference>
<name>A0A919S4D1_9CLOT</name>
<proteinExistence type="predicted"/>
<feature type="domain" description="Sigma-54 factor interaction" evidence="5">
    <location>
        <begin position="108"/>
        <end position="342"/>
    </location>
</feature>
<dbReference type="Gene3D" id="3.40.50.510">
    <property type="entry name" value="Phosphotransferase system, mannose-type IIA component"/>
    <property type="match status" value="1"/>
</dbReference>
<evidence type="ECO:0000313" key="8">
    <source>
        <dbReference type="EMBL" id="GIM30383.1"/>
    </source>
</evidence>
<dbReference type="InterPro" id="IPR025943">
    <property type="entry name" value="Sigma_54_int_dom_ATP-bd_2"/>
</dbReference>
<dbReference type="InterPro" id="IPR036662">
    <property type="entry name" value="PTS_EIIA_man-typ_sf"/>
</dbReference>
<reference evidence="8" key="1">
    <citation type="submission" date="2021-03" db="EMBL/GenBank/DDBJ databases">
        <title>Taxonomic study of Clostridium polyendosporum from meadow-gley soil under rice.</title>
        <authorList>
            <person name="Kobayashi H."/>
            <person name="Tanizawa Y."/>
            <person name="Yagura M."/>
        </authorList>
    </citation>
    <scope>NUCLEOTIDE SEQUENCE</scope>
    <source>
        <strain evidence="8">JCM 30710</strain>
    </source>
</reference>
<dbReference type="EMBL" id="BOPZ01000035">
    <property type="protein sequence ID" value="GIM30383.1"/>
    <property type="molecule type" value="Genomic_DNA"/>
</dbReference>
<feature type="domain" description="PRD" evidence="7">
    <location>
        <begin position="827"/>
        <end position="930"/>
    </location>
</feature>
<dbReference type="PANTHER" id="PTHR32071:SF90">
    <property type="entry name" value="TRANSCRIPTIONAL REGULATORY PROTEIN LEVR"/>
    <property type="match status" value="1"/>
</dbReference>
<protein>
    <submittedName>
        <fullName evidence="8">Transcriptional regulator</fullName>
    </submittedName>
</protein>
<dbReference type="GO" id="GO:0006355">
    <property type="term" value="P:regulation of DNA-templated transcription"/>
    <property type="evidence" value="ECO:0007669"/>
    <property type="project" value="InterPro"/>
</dbReference>
<dbReference type="SUPFAM" id="SSF53062">
    <property type="entry name" value="PTS system fructose IIA component-like"/>
    <property type="match status" value="1"/>
</dbReference>
<dbReference type="GO" id="GO:0016020">
    <property type="term" value="C:membrane"/>
    <property type="evidence" value="ECO:0007669"/>
    <property type="project" value="InterPro"/>
</dbReference>
<dbReference type="InterPro" id="IPR002078">
    <property type="entry name" value="Sigma_54_int"/>
</dbReference>
<evidence type="ECO:0000313" key="9">
    <source>
        <dbReference type="Proteomes" id="UP000679179"/>
    </source>
</evidence>
<dbReference type="Gene3D" id="3.40.50.300">
    <property type="entry name" value="P-loop containing nucleotide triphosphate hydrolases"/>
    <property type="match status" value="1"/>
</dbReference>